<evidence type="ECO:0000313" key="6">
    <source>
        <dbReference type="Proteomes" id="UP000672032"/>
    </source>
</evidence>
<feature type="region of interest" description="Disordered" evidence="4">
    <location>
        <begin position="737"/>
        <end position="797"/>
    </location>
</feature>
<feature type="compositionally biased region" description="Acidic residues" evidence="4">
    <location>
        <begin position="63"/>
        <end position="75"/>
    </location>
</feature>
<gene>
    <name evidence="5" type="ORF">DSL72_000342</name>
</gene>
<organism evidence="5 6">
    <name type="scientific">Monilinia vaccinii-corymbosi</name>
    <dbReference type="NCBI Taxonomy" id="61207"/>
    <lineage>
        <taxon>Eukaryota</taxon>
        <taxon>Fungi</taxon>
        <taxon>Dikarya</taxon>
        <taxon>Ascomycota</taxon>
        <taxon>Pezizomycotina</taxon>
        <taxon>Leotiomycetes</taxon>
        <taxon>Helotiales</taxon>
        <taxon>Sclerotiniaceae</taxon>
        <taxon>Monilinia</taxon>
    </lineage>
</organism>
<reference evidence="5" key="1">
    <citation type="submission" date="2020-10" db="EMBL/GenBank/DDBJ databases">
        <title>Genome Sequence of Monilinia vaccinii-corymbosi Sheds Light on Mummy Berry Disease Infection of Blueberry and Mating Type.</title>
        <authorList>
            <person name="Yow A.G."/>
            <person name="Zhang Y."/>
            <person name="Bansal K."/>
            <person name="Eacker S.M."/>
            <person name="Sullivan S."/>
            <person name="Liachko I."/>
            <person name="Cubeta M.A."/>
            <person name="Rollins J.A."/>
            <person name="Ashrafi H."/>
        </authorList>
    </citation>
    <scope>NUCLEOTIDE SEQUENCE</scope>
    <source>
        <strain evidence="5">RL-1</strain>
    </source>
</reference>
<keyword evidence="6" id="KW-1185">Reference proteome</keyword>
<dbReference type="GO" id="GO:0032040">
    <property type="term" value="C:small-subunit processome"/>
    <property type="evidence" value="ECO:0007669"/>
    <property type="project" value="InterPro"/>
</dbReference>
<proteinExistence type="predicted"/>
<evidence type="ECO:0000256" key="4">
    <source>
        <dbReference type="SAM" id="MobiDB-lite"/>
    </source>
</evidence>
<comment type="subcellular location">
    <subcellularLocation>
        <location evidence="1">Nucleus</location>
        <location evidence="1">Nucleolus</location>
    </subcellularLocation>
</comment>
<feature type="region of interest" description="Disordered" evidence="4">
    <location>
        <begin position="612"/>
        <end position="716"/>
    </location>
</feature>
<evidence type="ECO:0000256" key="3">
    <source>
        <dbReference type="ARBA" id="ARBA00023242"/>
    </source>
</evidence>
<feature type="compositionally biased region" description="Acidic residues" evidence="4">
    <location>
        <begin position="192"/>
        <end position="233"/>
    </location>
</feature>
<dbReference type="InterPro" id="IPR006709">
    <property type="entry name" value="SSU_processome_Utp14"/>
</dbReference>
<feature type="region of interest" description="Disordered" evidence="4">
    <location>
        <begin position="458"/>
        <end position="581"/>
    </location>
</feature>
<feature type="region of interest" description="Disordered" evidence="4">
    <location>
        <begin position="1"/>
        <end position="271"/>
    </location>
</feature>
<dbReference type="Proteomes" id="UP000672032">
    <property type="component" value="Chromosome 2"/>
</dbReference>
<evidence type="ECO:0000256" key="1">
    <source>
        <dbReference type="ARBA" id="ARBA00004604"/>
    </source>
</evidence>
<feature type="compositionally biased region" description="Basic and acidic residues" evidence="4">
    <location>
        <begin position="493"/>
        <end position="504"/>
    </location>
</feature>
<feature type="compositionally biased region" description="Polar residues" evidence="4">
    <location>
        <begin position="244"/>
        <end position="253"/>
    </location>
</feature>
<feature type="compositionally biased region" description="Basic and acidic residues" evidence="4">
    <location>
        <begin position="468"/>
        <end position="477"/>
    </location>
</feature>
<name>A0A8A3P434_9HELO</name>
<evidence type="ECO:0000256" key="2">
    <source>
        <dbReference type="ARBA" id="ARBA00022553"/>
    </source>
</evidence>
<dbReference type="GO" id="GO:0006364">
    <property type="term" value="P:rRNA processing"/>
    <property type="evidence" value="ECO:0007669"/>
    <property type="project" value="InterPro"/>
</dbReference>
<feature type="compositionally biased region" description="Acidic residues" evidence="4">
    <location>
        <begin position="112"/>
        <end position="132"/>
    </location>
</feature>
<dbReference type="AlphaFoldDB" id="A0A8A3P434"/>
<feature type="compositionally biased region" description="Basic and acidic residues" evidence="4">
    <location>
        <begin position="657"/>
        <end position="670"/>
    </location>
</feature>
<feature type="compositionally biased region" description="Basic and acidic residues" evidence="4">
    <location>
        <begin position="523"/>
        <end position="555"/>
    </location>
</feature>
<feature type="compositionally biased region" description="Basic residues" evidence="4">
    <location>
        <begin position="458"/>
        <end position="467"/>
    </location>
</feature>
<dbReference type="PANTHER" id="PTHR14150:SF12">
    <property type="entry name" value="U3 SMALL NUCLEOLAR RNA-ASSOCIATED PROTEIN 14 HOMOLOG A"/>
    <property type="match status" value="1"/>
</dbReference>
<accession>A0A8A3P434</accession>
<dbReference type="Pfam" id="PF04615">
    <property type="entry name" value="Utp14"/>
    <property type="match status" value="1"/>
</dbReference>
<feature type="compositionally biased region" description="Acidic residues" evidence="4">
    <location>
        <begin position="556"/>
        <end position="577"/>
    </location>
</feature>
<dbReference type="OrthoDB" id="277439at2759"/>
<dbReference type="PANTHER" id="PTHR14150">
    <property type="entry name" value="U3 SMALL NUCLEOLAR RNA-ASSOCIATED PROTEIN 14"/>
    <property type="match status" value="1"/>
</dbReference>
<feature type="compositionally biased region" description="Acidic residues" evidence="4">
    <location>
        <begin position="671"/>
        <end position="686"/>
    </location>
</feature>
<feature type="compositionally biased region" description="Acidic residues" evidence="4">
    <location>
        <begin position="160"/>
        <end position="178"/>
    </location>
</feature>
<protein>
    <submittedName>
        <fullName evidence="5">Uncharacterized protein</fullName>
    </submittedName>
</protein>
<evidence type="ECO:0000313" key="5">
    <source>
        <dbReference type="EMBL" id="QSZ30784.1"/>
    </source>
</evidence>
<sequence>MPGRQSHGRSLLKQPKNRPKSKKKVVDAFSAAQQQIGERHRVRQSRLGHAEGGNRPGKRNRDEDEDEDDEDEGEESSAKKQKMGPAKGRFDELDIDEGSDSEGNTWKMGVVDSDDDSDIDSDEAFGESDEEKFEGYAFSGSSSNNKTSKKHTSQNKDLNLDEDDDGEDSGSELEEGDLGEGAVDLADMLDASSDDDEAEAEGSNESGFDNEDEESDEESSASSADDEDDDDSADPSKLAALQNLIANLPQNESKAFAKQRSDGASEYATPSEFGLTSKNKLTLEDLGLPKISDPQIKKSLKFLETGDGKKKVSSKLEVPLARRQQDRLDRSVAYEKSKETLDRWTDTVKHNRRADHLVFPLADPDADSARANTRLQSTIQSKPFNELEATIQSILEESGLATAGGRDDEDKIREFEELEMNKLSMEEVKARRNQLRMARELLYREELKAKRVKKIKSKSYRKVHRKQREKEEAKNRAALEAGGFVPSEDELEAQDRRRATERMGAKHRNSKWAKATKAMGRAAWDEDARDGITEMARREEELRKRVEGRAVRKEFEDDSDESVDDSDDDTGEDDEETEQKRILRRLQKLGQDDIIDDSAPGAKLANMKFMRNAEASRKKANDDMVEEIRRELAGEKSSSEEEEDGDIGRRIFGPGSKTKDARTKSQKVNEFEEAADSGDDENDMEVEFTGMDNGPKTTAAPPKAKKTNGVSQSSGKSFVAELEVATEGGAWSKVPIKSGIVSNKEANKRRHKSNNAKDVEELDLSQAAVMAKQPKSKKPKSKTAQILEASDEDSEDDGAIHLPFAIKDQELIKRAFAGADVVGDFEAEKRQTIEDEDEKVIDNTIPGWGSWVGDGVSKREKAKNKGRFITKSEGIKKQNRKDAKLDRVIINEKRVKKNGKYFASHLPHPFENRQQYERSLRLPVGPEWATKETFHDSTKPRVMVKQGIIAPMSKPLL</sequence>
<keyword evidence="2" id="KW-0597">Phosphoprotein</keyword>
<feature type="compositionally biased region" description="Basic and acidic residues" evidence="4">
    <location>
        <begin position="614"/>
        <end position="639"/>
    </location>
</feature>
<dbReference type="EMBL" id="CP063406">
    <property type="protein sequence ID" value="QSZ30784.1"/>
    <property type="molecule type" value="Genomic_DNA"/>
</dbReference>
<keyword evidence="3" id="KW-0539">Nucleus</keyword>
<feature type="compositionally biased region" description="Low complexity" evidence="4">
    <location>
        <begin position="180"/>
        <end position="191"/>
    </location>
</feature>